<dbReference type="Proteomes" id="UP000777438">
    <property type="component" value="Unassembled WGS sequence"/>
</dbReference>
<protein>
    <submittedName>
        <fullName evidence="9">Homeobox and C2H2 transcription factor</fullName>
    </submittedName>
</protein>
<dbReference type="InterPro" id="IPR050224">
    <property type="entry name" value="TALE_homeobox"/>
</dbReference>
<dbReference type="SUPFAM" id="SSF46689">
    <property type="entry name" value="Homeodomain-like"/>
    <property type="match status" value="1"/>
</dbReference>
<evidence type="ECO:0000256" key="6">
    <source>
        <dbReference type="SAM" id="MobiDB-lite"/>
    </source>
</evidence>
<keyword evidence="4" id="KW-0863">Zinc-finger</keyword>
<dbReference type="GO" id="GO:0003677">
    <property type="term" value="F:DNA binding"/>
    <property type="evidence" value="ECO:0007669"/>
    <property type="project" value="UniProtKB-UniRule"/>
</dbReference>
<dbReference type="SMART" id="SM00355">
    <property type="entry name" value="ZnF_C2H2"/>
    <property type="match status" value="3"/>
</dbReference>
<feature type="region of interest" description="Disordered" evidence="6">
    <location>
        <begin position="205"/>
        <end position="224"/>
    </location>
</feature>
<sequence length="756" mass="85962">MSLARGLHSDHGVYRNDPDGPYPGTEAMTEPIVDPFEAASTMTGPPRQTAGFTAPSKIGKRFSSGAVKILKSWLSNHTKNPYPGVGDVETMQRQTGLSRQQIITWLANARRRQKFQPQRQPMPQDGPEGTPPIDVPRRQPTPIPFGDMNPMERWQNSPPEHEPATAVAIAKAVSDFSPASDDIEQQRTRISQPVLSLRSSSSASSAVTSQGSSHSLSSAYSHTSRASINSLDRLKKAIKRRRRRIAPVRQDGDSVNPLLQGYHTFQCTFCTETFKTKHNWRRHEKSMHLSLEQWECSPSGPTLVNDKGEHVCVYCGHVNPDQQHLAEHNYGTCQERSLEDRTFFRKDHLQQHLKLVHSAQFRKFPMEQWKYENEEIRSRCGFCGLVLTSWTDRVDHVAEHFKEGKTMVDWRGEWGFDRHVLDMVENSVAPCKFTDLIHYERHSPWPFTTHQGLPGTPTSAFELIKVELEYFSTNHVNKNHSAPSNDDLQYETCCIIFGSEMLAPGSSPSPSSWLRDLFMSPKDIVDRARVRPMKSAAKSRITELKIAGKEAIFANCMLEEQLHKYVDIPRLLGLEVGDDELQHEACNIVTRMDASLPNPSDMFVNFLVSLIHRSTRWLVPFRKRAKLPVVEEFEEAEAERTWATPDLSMNGIVLQQSIEEPPGVAEDQELDHGTDFLYLNDSNCYRRLARELSRFVATTTSPRNPNSHVPTDGELQYQARWIMFGGDDPWNQTPLDNEEWLREFKKDVGLLPKESG</sequence>
<evidence type="ECO:0000256" key="1">
    <source>
        <dbReference type="ARBA" id="ARBA00023125"/>
    </source>
</evidence>
<dbReference type="GO" id="GO:0005634">
    <property type="term" value="C:nucleus"/>
    <property type="evidence" value="ECO:0007669"/>
    <property type="project" value="UniProtKB-SubCell"/>
</dbReference>
<dbReference type="SMART" id="SM00389">
    <property type="entry name" value="HOX"/>
    <property type="match status" value="1"/>
</dbReference>
<evidence type="ECO:0000259" key="7">
    <source>
        <dbReference type="PROSITE" id="PS50071"/>
    </source>
</evidence>
<dbReference type="InterPro" id="IPR001356">
    <property type="entry name" value="HD"/>
</dbReference>
<comment type="caution">
    <text evidence="9">The sequence shown here is derived from an EMBL/GenBank/DDBJ whole genome shotgun (WGS) entry which is preliminary data.</text>
</comment>
<dbReference type="CDD" id="cd00086">
    <property type="entry name" value="homeodomain"/>
    <property type="match status" value="1"/>
</dbReference>
<comment type="subcellular location">
    <subcellularLocation>
        <location evidence="5">Nucleus</location>
    </subcellularLocation>
</comment>
<dbReference type="InterPro" id="IPR008422">
    <property type="entry name" value="KN_HD"/>
</dbReference>
<dbReference type="PROSITE" id="PS00028">
    <property type="entry name" value="ZINC_FINGER_C2H2_1"/>
    <property type="match status" value="1"/>
</dbReference>
<dbReference type="GO" id="GO:0006355">
    <property type="term" value="P:regulation of DNA-templated transcription"/>
    <property type="evidence" value="ECO:0007669"/>
    <property type="project" value="InterPro"/>
</dbReference>
<feature type="compositionally biased region" description="Low complexity" evidence="6">
    <location>
        <begin position="191"/>
        <end position="200"/>
    </location>
</feature>
<evidence type="ECO:0000256" key="2">
    <source>
        <dbReference type="ARBA" id="ARBA00023155"/>
    </source>
</evidence>
<feature type="region of interest" description="Disordered" evidence="6">
    <location>
        <begin position="177"/>
        <end position="200"/>
    </location>
</feature>
<feature type="region of interest" description="Disordered" evidence="6">
    <location>
        <begin position="112"/>
        <end position="165"/>
    </location>
</feature>
<feature type="region of interest" description="Disordered" evidence="6">
    <location>
        <begin position="1"/>
        <end position="57"/>
    </location>
</feature>
<keyword evidence="2 5" id="KW-0371">Homeobox</keyword>
<dbReference type="PANTHER" id="PTHR11850">
    <property type="entry name" value="HOMEOBOX PROTEIN TRANSCRIPTION FACTORS"/>
    <property type="match status" value="1"/>
</dbReference>
<dbReference type="InterPro" id="IPR013087">
    <property type="entry name" value="Znf_C2H2_type"/>
</dbReference>
<dbReference type="OrthoDB" id="10056939at2759"/>
<gene>
    <name evidence="9" type="ORF">B0T10DRAFT_399403</name>
</gene>
<feature type="compositionally biased region" description="Basic and acidic residues" evidence="6">
    <location>
        <begin position="7"/>
        <end position="18"/>
    </location>
</feature>
<keyword evidence="4" id="KW-0862">Zinc</keyword>
<dbReference type="Gene3D" id="1.10.10.60">
    <property type="entry name" value="Homeodomain-like"/>
    <property type="match status" value="1"/>
</dbReference>
<dbReference type="EMBL" id="JAGPYM010000005">
    <property type="protein sequence ID" value="KAH6894663.1"/>
    <property type="molecule type" value="Genomic_DNA"/>
</dbReference>
<feature type="domain" description="C2H2-type" evidence="8">
    <location>
        <begin position="265"/>
        <end position="293"/>
    </location>
</feature>
<dbReference type="Pfam" id="PF05920">
    <property type="entry name" value="Homeobox_KN"/>
    <property type="match status" value="1"/>
</dbReference>
<dbReference type="GO" id="GO:0008270">
    <property type="term" value="F:zinc ion binding"/>
    <property type="evidence" value="ECO:0007669"/>
    <property type="project" value="UniProtKB-KW"/>
</dbReference>
<evidence type="ECO:0000259" key="8">
    <source>
        <dbReference type="PROSITE" id="PS50157"/>
    </source>
</evidence>
<reference evidence="9 10" key="1">
    <citation type="journal article" date="2021" name="Nat. Commun.">
        <title>Genetic determinants of endophytism in the Arabidopsis root mycobiome.</title>
        <authorList>
            <person name="Mesny F."/>
            <person name="Miyauchi S."/>
            <person name="Thiergart T."/>
            <person name="Pickel B."/>
            <person name="Atanasova L."/>
            <person name="Karlsson M."/>
            <person name="Huettel B."/>
            <person name="Barry K.W."/>
            <person name="Haridas S."/>
            <person name="Chen C."/>
            <person name="Bauer D."/>
            <person name="Andreopoulos W."/>
            <person name="Pangilinan J."/>
            <person name="LaButti K."/>
            <person name="Riley R."/>
            <person name="Lipzen A."/>
            <person name="Clum A."/>
            <person name="Drula E."/>
            <person name="Henrissat B."/>
            <person name="Kohler A."/>
            <person name="Grigoriev I.V."/>
            <person name="Martin F.M."/>
            <person name="Hacquard S."/>
        </authorList>
    </citation>
    <scope>NUCLEOTIDE SEQUENCE [LARGE SCALE GENOMIC DNA]</scope>
    <source>
        <strain evidence="9 10">MPI-CAGE-CH-0241</strain>
    </source>
</reference>
<keyword evidence="10" id="KW-1185">Reference proteome</keyword>
<keyword evidence="3 5" id="KW-0539">Nucleus</keyword>
<feature type="compositionally biased region" description="Pro residues" evidence="6">
    <location>
        <begin position="129"/>
        <end position="143"/>
    </location>
</feature>
<dbReference type="InterPro" id="IPR009057">
    <property type="entry name" value="Homeodomain-like_sf"/>
</dbReference>
<organism evidence="9 10">
    <name type="scientific">Thelonectria olida</name>
    <dbReference type="NCBI Taxonomy" id="1576542"/>
    <lineage>
        <taxon>Eukaryota</taxon>
        <taxon>Fungi</taxon>
        <taxon>Dikarya</taxon>
        <taxon>Ascomycota</taxon>
        <taxon>Pezizomycotina</taxon>
        <taxon>Sordariomycetes</taxon>
        <taxon>Hypocreomycetidae</taxon>
        <taxon>Hypocreales</taxon>
        <taxon>Nectriaceae</taxon>
        <taxon>Thelonectria</taxon>
    </lineage>
</organism>
<feature type="DNA-binding region" description="Homeobox" evidence="5">
    <location>
        <begin position="55"/>
        <end position="117"/>
    </location>
</feature>
<evidence type="ECO:0000256" key="4">
    <source>
        <dbReference type="PROSITE-ProRule" id="PRU00042"/>
    </source>
</evidence>
<feature type="domain" description="Homeobox" evidence="7">
    <location>
        <begin position="53"/>
        <end position="116"/>
    </location>
</feature>
<proteinExistence type="predicted"/>
<name>A0A9P9ATT7_9HYPO</name>
<evidence type="ECO:0000313" key="9">
    <source>
        <dbReference type="EMBL" id="KAH6894663.1"/>
    </source>
</evidence>
<keyword evidence="4" id="KW-0479">Metal-binding</keyword>
<dbReference type="AlphaFoldDB" id="A0A9P9ATT7"/>
<dbReference type="PROSITE" id="PS50071">
    <property type="entry name" value="HOMEOBOX_2"/>
    <property type="match status" value="1"/>
</dbReference>
<evidence type="ECO:0000256" key="3">
    <source>
        <dbReference type="ARBA" id="ARBA00023242"/>
    </source>
</evidence>
<keyword evidence="1 5" id="KW-0238">DNA-binding</keyword>
<dbReference type="PROSITE" id="PS50157">
    <property type="entry name" value="ZINC_FINGER_C2H2_2"/>
    <property type="match status" value="1"/>
</dbReference>
<evidence type="ECO:0000256" key="5">
    <source>
        <dbReference type="PROSITE-ProRule" id="PRU00108"/>
    </source>
</evidence>
<accession>A0A9P9ATT7</accession>
<evidence type="ECO:0000313" key="10">
    <source>
        <dbReference type="Proteomes" id="UP000777438"/>
    </source>
</evidence>